<evidence type="ECO:0000256" key="4">
    <source>
        <dbReference type="RuleBase" id="RU367021"/>
    </source>
</evidence>
<organism evidence="5 6">
    <name type="scientific">Novosphingobium pituita</name>
    <dbReference type="NCBI Taxonomy" id="3056842"/>
    <lineage>
        <taxon>Bacteria</taxon>
        <taxon>Pseudomonadati</taxon>
        <taxon>Pseudomonadota</taxon>
        <taxon>Alphaproteobacteria</taxon>
        <taxon>Sphingomonadales</taxon>
        <taxon>Sphingomonadaceae</taxon>
        <taxon>Novosphingobium</taxon>
    </lineage>
</organism>
<dbReference type="SUPFAM" id="SSF51161">
    <property type="entry name" value="Trimeric LpxA-like enzymes"/>
    <property type="match status" value="1"/>
</dbReference>
<evidence type="ECO:0000256" key="3">
    <source>
        <dbReference type="ARBA" id="ARBA00023315"/>
    </source>
</evidence>
<name>A0ABQ6P9K2_9SPHN</name>
<protein>
    <recommendedName>
        <fullName evidence="4">Acetyltransferase</fullName>
        <ecNumber evidence="4">2.3.1.-</ecNumber>
    </recommendedName>
</protein>
<keyword evidence="2" id="KW-0677">Repeat</keyword>
<dbReference type="PANTHER" id="PTHR43017:SF1">
    <property type="entry name" value="ACETYLTRANSFERASE YJL218W-RELATED"/>
    <property type="match status" value="1"/>
</dbReference>
<evidence type="ECO:0000313" key="6">
    <source>
        <dbReference type="Proteomes" id="UP001187221"/>
    </source>
</evidence>
<comment type="similarity">
    <text evidence="4">Belongs to the transferase hexapeptide repeat family.</text>
</comment>
<dbReference type="EMBL" id="BTFW01000001">
    <property type="protein sequence ID" value="GMM61928.1"/>
    <property type="molecule type" value="Genomic_DNA"/>
</dbReference>
<proteinExistence type="inferred from homology"/>
<dbReference type="Gene3D" id="2.160.10.10">
    <property type="entry name" value="Hexapeptide repeat proteins"/>
    <property type="match status" value="1"/>
</dbReference>
<dbReference type="InterPro" id="IPR001451">
    <property type="entry name" value="Hexapep"/>
</dbReference>
<keyword evidence="6" id="KW-1185">Reference proteome</keyword>
<dbReference type="EC" id="2.3.1.-" evidence="4"/>
<accession>A0ABQ6P9K2</accession>
<dbReference type="PANTHER" id="PTHR43017">
    <property type="entry name" value="GALACTOSIDE O-ACETYLTRANSFERASE"/>
    <property type="match status" value="1"/>
</dbReference>
<gene>
    <name evidence="5" type="ORF">NUTIK01_27050</name>
</gene>
<dbReference type="Pfam" id="PF00132">
    <property type="entry name" value="Hexapep"/>
    <property type="match status" value="1"/>
</dbReference>
<comment type="caution">
    <text evidence="5">The sequence shown here is derived from an EMBL/GenBank/DDBJ whole genome shotgun (WGS) entry which is preliminary data.</text>
</comment>
<sequence length="182" mass="20035">MIKRILLFALLRMLPEYRRPLACARLLGVKVGARNRFTGAINFGSEPYLIELGDNVTLAQGTTFITHDGGSGLFRDEHPGLNVFARIIIGNNVFIGSSVTIMPGVKIGNNVVVGACSVVTKSIPDNVVAAGNPARKIKTIEEYRLGLLERGIQLPNTPDRSERILRHCREQDARSDRQISDR</sequence>
<keyword evidence="3 4" id="KW-0012">Acyltransferase</keyword>
<evidence type="ECO:0000313" key="5">
    <source>
        <dbReference type="EMBL" id="GMM61928.1"/>
    </source>
</evidence>
<evidence type="ECO:0000256" key="2">
    <source>
        <dbReference type="ARBA" id="ARBA00022737"/>
    </source>
</evidence>
<dbReference type="InterPro" id="IPR039369">
    <property type="entry name" value="LacA-like"/>
</dbReference>
<evidence type="ECO:0000256" key="1">
    <source>
        <dbReference type="ARBA" id="ARBA00022679"/>
    </source>
</evidence>
<dbReference type="InterPro" id="IPR018357">
    <property type="entry name" value="Hexapep_transf_CS"/>
</dbReference>
<dbReference type="CDD" id="cd04647">
    <property type="entry name" value="LbH_MAT_like"/>
    <property type="match status" value="1"/>
</dbReference>
<reference evidence="5 6" key="1">
    <citation type="submission" date="2023-06" db="EMBL/GenBank/DDBJ databases">
        <title>Draft genome sequence of Novosphingobium sp. strain IK01.</title>
        <authorList>
            <person name="Hatamoto M."/>
            <person name="Ikarashi T."/>
            <person name="Yamaguchi T."/>
        </authorList>
    </citation>
    <scope>NUCLEOTIDE SEQUENCE [LARGE SCALE GENOMIC DNA]</scope>
    <source>
        <strain evidence="5 6">IK01</strain>
    </source>
</reference>
<dbReference type="PROSITE" id="PS00101">
    <property type="entry name" value="HEXAPEP_TRANSFERASES"/>
    <property type="match status" value="1"/>
</dbReference>
<dbReference type="InterPro" id="IPR011004">
    <property type="entry name" value="Trimer_LpxA-like_sf"/>
</dbReference>
<dbReference type="Proteomes" id="UP001187221">
    <property type="component" value="Unassembled WGS sequence"/>
</dbReference>
<keyword evidence="1 4" id="KW-0808">Transferase</keyword>